<name>A0ABN0GJS6_BAREL</name>
<accession>A0ABN0GJS6</accession>
<comment type="caution">
    <text evidence="2">The sequence shown here is derived from an EMBL/GenBank/DDBJ whole genome shotgun (WGS) entry which is preliminary data.</text>
</comment>
<dbReference type="Proteomes" id="UP000008942">
    <property type="component" value="Unassembled WGS sequence"/>
</dbReference>
<protein>
    <submittedName>
        <fullName evidence="2">Uncharacterized protein</fullName>
    </submittedName>
</protein>
<keyword evidence="1" id="KW-0472">Membrane</keyword>
<evidence type="ECO:0000256" key="1">
    <source>
        <dbReference type="SAM" id="Phobius"/>
    </source>
</evidence>
<keyword evidence="3" id="KW-1185">Reference proteome</keyword>
<keyword evidence="1" id="KW-1133">Transmembrane helix</keyword>
<sequence length="111" mass="12650">MLVSQLLYIGAERVGVSWLWFSNKWVFSVLLGFVLGFAVISAKHLGVTWLDFLYMGMENSVVPWSLFWKRVAVCCIVLLCLACAFVAVQAFLCDKEQMLGLVCIESCFRQW</sequence>
<proteinExistence type="predicted"/>
<feature type="transmembrane region" description="Helical" evidence="1">
    <location>
        <begin position="71"/>
        <end position="92"/>
    </location>
</feature>
<reference evidence="2 3" key="1">
    <citation type="submission" date="2012-03" db="EMBL/GenBank/DDBJ databases">
        <title>The Genome Sequence of Bartonella elizabethae Re6043vi.</title>
        <authorList>
            <consortium name="The Broad Institute Genome Sequencing Platform"/>
            <consortium name="The Broad Institute Genome Sequencing Center for Infectious Disease"/>
            <person name="Feldgarden M."/>
            <person name="Kirby J."/>
            <person name="Kosoy M."/>
            <person name="Birtles R."/>
            <person name="Probert W.S."/>
            <person name="Chiaraviglio L."/>
            <person name="Young S.K."/>
            <person name="Zeng Q."/>
            <person name="Gargeya S."/>
            <person name="Fitzgerald M."/>
            <person name="Haas B."/>
            <person name="Abouelleil A."/>
            <person name="Alvarado L."/>
            <person name="Arachchi H.M."/>
            <person name="Berlin A."/>
            <person name="Chapman S.B."/>
            <person name="Gearin G."/>
            <person name="Goldberg J."/>
            <person name="Griggs A."/>
            <person name="Gujja S."/>
            <person name="Hansen M."/>
            <person name="Heiman D."/>
            <person name="Howarth C."/>
            <person name="Larimer J."/>
            <person name="Lui A."/>
            <person name="MacDonald P.J.P."/>
            <person name="McCowen C."/>
            <person name="Montmayeur A."/>
            <person name="Murphy C."/>
            <person name="Neiman D."/>
            <person name="Pearson M."/>
            <person name="Priest M."/>
            <person name="Roberts A."/>
            <person name="Saif S."/>
            <person name="Shea T."/>
            <person name="Sisk P."/>
            <person name="Stolte C."/>
            <person name="Sykes S."/>
            <person name="Wortman J."/>
            <person name="Nusbaum C."/>
            <person name="Birren B."/>
        </authorList>
    </citation>
    <scope>NUCLEOTIDE SEQUENCE [LARGE SCALE GENOMIC DNA]</scope>
    <source>
        <strain evidence="2 3">Re6043vi</strain>
    </source>
</reference>
<gene>
    <name evidence="2" type="ORF">MCU_01433</name>
</gene>
<evidence type="ECO:0000313" key="3">
    <source>
        <dbReference type="Proteomes" id="UP000008942"/>
    </source>
</evidence>
<keyword evidence="1" id="KW-0812">Transmembrane</keyword>
<dbReference type="EMBL" id="AILW01000020">
    <property type="protein sequence ID" value="EJF82483.1"/>
    <property type="molecule type" value="Genomic_DNA"/>
</dbReference>
<organism evidence="2 3">
    <name type="scientific">Bartonella elizabethae Re6043vi</name>
    <dbReference type="NCBI Taxonomy" id="1094554"/>
    <lineage>
        <taxon>Bacteria</taxon>
        <taxon>Pseudomonadati</taxon>
        <taxon>Pseudomonadota</taxon>
        <taxon>Alphaproteobacteria</taxon>
        <taxon>Hyphomicrobiales</taxon>
        <taxon>Bartonellaceae</taxon>
        <taxon>Bartonella</taxon>
    </lineage>
</organism>
<evidence type="ECO:0000313" key="2">
    <source>
        <dbReference type="EMBL" id="EJF82483.1"/>
    </source>
</evidence>
<feature type="transmembrane region" description="Helical" evidence="1">
    <location>
        <begin position="25"/>
        <end position="50"/>
    </location>
</feature>